<gene>
    <name evidence="1" type="ORF">SAMN02745176_01552</name>
</gene>
<name>A0A1M6EGF8_9FIRM</name>
<dbReference type="CDD" id="cd02980">
    <property type="entry name" value="TRX_Fd_family"/>
    <property type="match status" value="1"/>
</dbReference>
<dbReference type="Proteomes" id="UP000184442">
    <property type="component" value="Unassembled WGS sequence"/>
</dbReference>
<dbReference type="SUPFAM" id="SSF52833">
    <property type="entry name" value="Thioredoxin-like"/>
    <property type="match status" value="1"/>
</dbReference>
<dbReference type="Gene3D" id="3.40.30.10">
    <property type="entry name" value="Glutaredoxin"/>
    <property type="match status" value="1"/>
</dbReference>
<sequence length="80" mass="9009">MKVNVCIGSSCHLKGSYNVIQAFQQLIEENSLHDKVDFKATFCAKQCQNKGVTVSIDGEKYNVLPEEAREFFKSKVIPNI</sequence>
<dbReference type="RefSeq" id="WP_073025649.1">
    <property type="nucleotide sequence ID" value="NZ_FQZS01000009.1"/>
</dbReference>
<evidence type="ECO:0000313" key="2">
    <source>
        <dbReference type="Proteomes" id="UP000184442"/>
    </source>
</evidence>
<dbReference type="AlphaFoldDB" id="A0A1M6EGF8"/>
<protein>
    <recommendedName>
        <fullName evidence="3">Thioredoxin-like [2Fe-2S] ferredoxin</fullName>
    </recommendedName>
</protein>
<reference evidence="1 2" key="1">
    <citation type="submission" date="2016-11" db="EMBL/GenBank/DDBJ databases">
        <authorList>
            <person name="Jaros S."/>
            <person name="Januszkiewicz K."/>
            <person name="Wedrychowicz H."/>
        </authorList>
    </citation>
    <scope>NUCLEOTIDE SEQUENCE [LARGE SCALE GENOMIC DNA]</scope>
    <source>
        <strain evidence="1 2">DSM 19022</strain>
    </source>
</reference>
<evidence type="ECO:0008006" key="3">
    <source>
        <dbReference type="Google" id="ProtNLM"/>
    </source>
</evidence>
<accession>A0A1M6EGF8</accession>
<keyword evidence="2" id="KW-1185">Reference proteome</keyword>
<proteinExistence type="predicted"/>
<evidence type="ECO:0000313" key="1">
    <source>
        <dbReference type="EMBL" id="SHI84544.1"/>
    </source>
</evidence>
<dbReference type="InterPro" id="IPR036249">
    <property type="entry name" value="Thioredoxin-like_sf"/>
</dbReference>
<dbReference type="STRING" id="1122184.SAMN02745176_01552"/>
<organism evidence="1 2">
    <name type="scientific">Lutispora thermophila DSM 19022</name>
    <dbReference type="NCBI Taxonomy" id="1122184"/>
    <lineage>
        <taxon>Bacteria</taxon>
        <taxon>Bacillati</taxon>
        <taxon>Bacillota</taxon>
        <taxon>Clostridia</taxon>
        <taxon>Lutisporales</taxon>
        <taxon>Lutisporaceae</taxon>
        <taxon>Lutispora</taxon>
    </lineage>
</organism>
<dbReference type="EMBL" id="FQZS01000009">
    <property type="protein sequence ID" value="SHI84544.1"/>
    <property type="molecule type" value="Genomic_DNA"/>
</dbReference>